<name>A0ABR9DNW1_9MICO</name>
<keyword evidence="3" id="KW-1185">Reference proteome</keyword>
<dbReference type="SMART" id="SM00347">
    <property type="entry name" value="HTH_MARR"/>
    <property type="match status" value="1"/>
</dbReference>
<sequence>MSEAPARWLDDTEQATWRAYLEGSTRLAEALSRQLETEHGLTLGEYAVLVRLDETADGTLRMSELADSLAHSRSRTTHTVRRLESRGLVRRVACQADGRGVNAELTDDGRAALVAAAPSHVAAVRHHLVDLLSPAEAAVLTDVMRRVAAAAR</sequence>
<comment type="caution">
    <text evidence="2">The sequence shown here is derived from an EMBL/GenBank/DDBJ whole genome shotgun (WGS) entry which is preliminary data.</text>
</comment>
<dbReference type="EMBL" id="JACZDF010000002">
    <property type="protein sequence ID" value="MBD9698664.1"/>
    <property type="molecule type" value="Genomic_DNA"/>
</dbReference>
<dbReference type="PANTHER" id="PTHR33164">
    <property type="entry name" value="TRANSCRIPTIONAL REGULATOR, MARR FAMILY"/>
    <property type="match status" value="1"/>
</dbReference>
<dbReference type="Gene3D" id="1.10.10.10">
    <property type="entry name" value="Winged helix-like DNA-binding domain superfamily/Winged helix DNA-binding domain"/>
    <property type="match status" value="1"/>
</dbReference>
<feature type="domain" description="HTH marR-type" evidence="1">
    <location>
        <begin position="1"/>
        <end position="149"/>
    </location>
</feature>
<gene>
    <name evidence="2" type="ORF">IGS67_04025</name>
</gene>
<dbReference type="PRINTS" id="PR00598">
    <property type="entry name" value="HTHMARR"/>
</dbReference>
<reference evidence="2 3" key="1">
    <citation type="submission" date="2020-09" db="EMBL/GenBank/DDBJ databases">
        <title>Flavimobilis rhizosphaerae sp. nov., isolated from rhizosphere soil of Spartina alterniflora.</title>
        <authorList>
            <person name="Hanqin C."/>
        </authorList>
    </citation>
    <scope>NUCLEOTIDE SEQUENCE [LARGE SCALE GENOMIC DNA]</scope>
    <source>
        <strain evidence="2 3">GY 10621</strain>
    </source>
</reference>
<dbReference type="InterPro" id="IPR000835">
    <property type="entry name" value="HTH_MarR-typ"/>
</dbReference>
<dbReference type="Proteomes" id="UP000642107">
    <property type="component" value="Unassembled WGS sequence"/>
</dbReference>
<accession>A0ABR9DNW1</accession>
<dbReference type="PANTHER" id="PTHR33164:SF99">
    <property type="entry name" value="MARR FAMILY REGULATORY PROTEIN"/>
    <property type="match status" value="1"/>
</dbReference>
<dbReference type="InterPro" id="IPR036388">
    <property type="entry name" value="WH-like_DNA-bd_sf"/>
</dbReference>
<organism evidence="2 3">
    <name type="scientific">Flavimobilis rhizosphaerae</name>
    <dbReference type="NCBI Taxonomy" id="2775421"/>
    <lineage>
        <taxon>Bacteria</taxon>
        <taxon>Bacillati</taxon>
        <taxon>Actinomycetota</taxon>
        <taxon>Actinomycetes</taxon>
        <taxon>Micrococcales</taxon>
        <taxon>Jonesiaceae</taxon>
        <taxon>Flavimobilis</taxon>
    </lineage>
</organism>
<dbReference type="RefSeq" id="WP_192278156.1">
    <property type="nucleotide sequence ID" value="NZ_JACZDF010000002.1"/>
</dbReference>
<evidence type="ECO:0000313" key="3">
    <source>
        <dbReference type="Proteomes" id="UP000642107"/>
    </source>
</evidence>
<protein>
    <submittedName>
        <fullName evidence="2">MarR family transcriptional regulator</fullName>
    </submittedName>
</protein>
<evidence type="ECO:0000313" key="2">
    <source>
        <dbReference type="EMBL" id="MBD9698664.1"/>
    </source>
</evidence>
<evidence type="ECO:0000259" key="1">
    <source>
        <dbReference type="PROSITE" id="PS50995"/>
    </source>
</evidence>
<dbReference type="InterPro" id="IPR039422">
    <property type="entry name" value="MarR/SlyA-like"/>
</dbReference>
<dbReference type="PROSITE" id="PS50995">
    <property type="entry name" value="HTH_MARR_2"/>
    <property type="match status" value="1"/>
</dbReference>
<dbReference type="Pfam" id="PF12802">
    <property type="entry name" value="MarR_2"/>
    <property type="match status" value="1"/>
</dbReference>
<proteinExistence type="predicted"/>
<dbReference type="SUPFAM" id="SSF46785">
    <property type="entry name" value="Winged helix' DNA-binding domain"/>
    <property type="match status" value="1"/>
</dbReference>
<dbReference type="InterPro" id="IPR036390">
    <property type="entry name" value="WH_DNA-bd_sf"/>
</dbReference>